<dbReference type="GO" id="GO:0006307">
    <property type="term" value="P:DNA alkylation repair"/>
    <property type="evidence" value="ECO:0007669"/>
    <property type="project" value="TreeGrafter"/>
</dbReference>
<dbReference type="Gene3D" id="3.30.310.20">
    <property type="entry name" value="DNA-3-methyladenine glycosylase AlkA, N-terminal domain"/>
    <property type="match status" value="1"/>
</dbReference>
<dbReference type="GO" id="GO:0008725">
    <property type="term" value="F:DNA-3-methyladenine glycosylase activity"/>
    <property type="evidence" value="ECO:0007669"/>
    <property type="project" value="TreeGrafter"/>
</dbReference>
<dbReference type="CDD" id="cd00056">
    <property type="entry name" value="ENDO3c"/>
    <property type="match status" value="1"/>
</dbReference>
<dbReference type="PANTHER" id="PTHR43003">
    <property type="entry name" value="DNA-3-METHYLADENINE GLYCOSYLASE"/>
    <property type="match status" value="1"/>
</dbReference>
<dbReference type="GO" id="GO:0008168">
    <property type="term" value="F:methyltransferase activity"/>
    <property type="evidence" value="ECO:0007669"/>
    <property type="project" value="InterPro"/>
</dbReference>
<dbReference type="InterPro" id="IPR035451">
    <property type="entry name" value="Ada-like_dom_sf"/>
</dbReference>
<dbReference type="InterPro" id="IPR051912">
    <property type="entry name" value="Alkylbase_DNA_Glycosylase/TA"/>
</dbReference>
<dbReference type="GO" id="GO:0006285">
    <property type="term" value="P:base-excision repair, AP site formation"/>
    <property type="evidence" value="ECO:0007669"/>
    <property type="project" value="TreeGrafter"/>
</dbReference>
<feature type="domain" description="HTH araC/xylS-type" evidence="4">
    <location>
        <begin position="70"/>
        <end position="168"/>
    </location>
</feature>
<gene>
    <name evidence="5" type="ORF">METZ01_LOCUS22201</name>
</gene>
<dbReference type="GO" id="GO:0005737">
    <property type="term" value="C:cytoplasm"/>
    <property type="evidence" value="ECO:0007669"/>
    <property type="project" value="TreeGrafter"/>
</dbReference>
<dbReference type="SUPFAM" id="SSF55945">
    <property type="entry name" value="TATA-box binding protein-like"/>
    <property type="match status" value="1"/>
</dbReference>
<dbReference type="InterPro" id="IPR004026">
    <property type="entry name" value="Ada_DNA_repair_Zn-bd"/>
</dbReference>
<dbReference type="Pfam" id="PF02805">
    <property type="entry name" value="Ada_Zn_binding"/>
    <property type="match status" value="1"/>
</dbReference>
<proteinExistence type="predicted"/>
<dbReference type="InterPro" id="IPR023170">
    <property type="entry name" value="HhH_base_excis_C"/>
</dbReference>
<evidence type="ECO:0000313" key="5">
    <source>
        <dbReference type="EMBL" id="SUZ69347.1"/>
    </source>
</evidence>
<dbReference type="GO" id="GO:0043916">
    <property type="term" value="F:DNA-7-methylguanine glycosylase activity"/>
    <property type="evidence" value="ECO:0007669"/>
    <property type="project" value="TreeGrafter"/>
</dbReference>
<dbReference type="InterPro" id="IPR010316">
    <property type="entry name" value="AlkA_N"/>
</dbReference>
<dbReference type="SMART" id="SM01009">
    <property type="entry name" value="AlkA_N"/>
    <property type="match status" value="1"/>
</dbReference>
<evidence type="ECO:0000256" key="1">
    <source>
        <dbReference type="ARBA" id="ARBA00022763"/>
    </source>
</evidence>
<organism evidence="5">
    <name type="scientific">marine metagenome</name>
    <dbReference type="NCBI Taxonomy" id="408172"/>
    <lineage>
        <taxon>unclassified sequences</taxon>
        <taxon>metagenomes</taxon>
        <taxon>ecological metagenomes</taxon>
    </lineage>
</organism>
<dbReference type="Gene3D" id="1.10.10.60">
    <property type="entry name" value="Homeodomain-like"/>
    <property type="match status" value="1"/>
</dbReference>
<keyword evidence="2" id="KW-0010">Activator</keyword>
<dbReference type="InterPro" id="IPR011257">
    <property type="entry name" value="DNA_glycosylase"/>
</dbReference>
<evidence type="ECO:0000259" key="4">
    <source>
        <dbReference type="PROSITE" id="PS01124"/>
    </source>
</evidence>
<dbReference type="GO" id="GO:0032993">
    <property type="term" value="C:protein-DNA complex"/>
    <property type="evidence" value="ECO:0007669"/>
    <property type="project" value="TreeGrafter"/>
</dbReference>
<dbReference type="Gene3D" id="1.10.340.30">
    <property type="entry name" value="Hypothetical protein, domain 2"/>
    <property type="match status" value="1"/>
</dbReference>
<dbReference type="PANTHER" id="PTHR43003:SF13">
    <property type="entry name" value="DNA-3-METHYLADENINE GLYCOSYLASE 2"/>
    <property type="match status" value="1"/>
</dbReference>
<sequence>MTDTGWVTVSGDSQKNIYCDSECGSLVRPGDVIFPNGAAAEAAGYRSCLTCRPRLCGGIPPVKDAPPVVETALLLIKEGFLNDQSETALAAQLRCSHHYLRRTMIRHLGASPTQISRYRQTQFARQLATETTLDAPTIARAVGLTGQQQLENLTTKAWGYSIASLRRRPGSHTPANRSSPVELLVRYTRPYSFQQLLDHLKPRATPGVEEVTDSSYRRITHHNGNPRVLQVEDAQDGKHLRVQVHGENYVNLIDDMERLRTLFAIDETPGPAVEHLSHDGLVGELVTQQPWVRVPRCWDRFEGSVRIIIGQQISVTAATTIAGRIAHKLGRQIADDSALSRCFPSAADLADADLSGLGFTNQRKATLQHFAEAVANGSLDLTMSGTIEEISLRWCALPGIGPWTAQVAAMRILQHDDAMPSSDLGIRRNASALFGIQITARELDDRSAPWRPFRSWVSQHLWNASHKVGTT</sequence>
<evidence type="ECO:0000256" key="2">
    <source>
        <dbReference type="ARBA" id="ARBA00023159"/>
    </source>
</evidence>
<dbReference type="Pfam" id="PF06029">
    <property type="entry name" value="AlkA_N"/>
    <property type="match status" value="1"/>
</dbReference>
<dbReference type="SMART" id="SM00478">
    <property type="entry name" value="ENDO3c"/>
    <property type="match status" value="1"/>
</dbReference>
<dbReference type="InterPro" id="IPR018060">
    <property type="entry name" value="HTH_AraC"/>
</dbReference>
<dbReference type="InterPro" id="IPR003265">
    <property type="entry name" value="HhH-GPD_domain"/>
</dbReference>
<dbReference type="GO" id="GO:0003700">
    <property type="term" value="F:DNA-binding transcription factor activity"/>
    <property type="evidence" value="ECO:0007669"/>
    <property type="project" value="InterPro"/>
</dbReference>
<dbReference type="PROSITE" id="PS01124">
    <property type="entry name" value="HTH_ARAC_FAMILY_2"/>
    <property type="match status" value="1"/>
</dbReference>
<reference evidence="5" key="1">
    <citation type="submission" date="2018-05" db="EMBL/GenBank/DDBJ databases">
        <authorList>
            <person name="Lanie J.A."/>
            <person name="Ng W.-L."/>
            <person name="Kazmierczak K.M."/>
            <person name="Andrzejewski T.M."/>
            <person name="Davidsen T.M."/>
            <person name="Wayne K.J."/>
            <person name="Tettelin H."/>
            <person name="Glass J.I."/>
            <person name="Rusch D."/>
            <person name="Podicherti R."/>
            <person name="Tsui H.-C.T."/>
            <person name="Winkler M.E."/>
        </authorList>
    </citation>
    <scope>NUCLEOTIDE SEQUENCE</scope>
</reference>
<dbReference type="GO" id="GO:0032131">
    <property type="term" value="F:alkylated DNA binding"/>
    <property type="evidence" value="ECO:0007669"/>
    <property type="project" value="TreeGrafter"/>
</dbReference>
<dbReference type="SUPFAM" id="SSF48150">
    <property type="entry name" value="DNA-glycosylase"/>
    <property type="match status" value="1"/>
</dbReference>
<dbReference type="AlphaFoldDB" id="A0A381PTI7"/>
<dbReference type="EMBL" id="UINC01001060">
    <property type="protein sequence ID" value="SUZ69347.1"/>
    <property type="molecule type" value="Genomic_DNA"/>
</dbReference>
<dbReference type="GO" id="GO:0043565">
    <property type="term" value="F:sequence-specific DNA binding"/>
    <property type="evidence" value="ECO:0007669"/>
    <property type="project" value="InterPro"/>
</dbReference>
<protein>
    <recommendedName>
        <fullName evidence="4">HTH araC/xylS-type domain-containing protein</fullName>
    </recommendedName>
</protein>
<keyword evidence="3" id="KW-0234">DNA repair</keyword>
<name>A0A381PTI7_9ZZZZ</name>
<keyword evidence="1" id="KW-0227">DNA damage</keyword>
<evidence type="ECO:0000256" key="3">
    <source>
        <dbReference type="ARBA" id="ARBA00023204"/>
    </source>
</evidence>
<dbReference type="SUPFAM" id="SSF57884">
    <property type="entry name" value="Ada DNA repair protein, N-terminal domain (N-Ada 10)"/>
    <property type="match status" value="1"/>
</dbReference>
<dbReference type="Pfam" id="PF00730">
    <property type="entry name" value="HhH-GPD"/>
    <property type="match status" value="1"/>
</dbReference>
<dbReference type="InterPro" id="IPR037046">
    <property type="entry name" value="AlkA_N_sf"/>
</dbReference>
<dbReference type="Gene3D" id="1.10.1670.10">
    <property type="entry name" value="Helix-hairpin-Helix base-excision DNA repair enzymes (C-terminal)"/>
    <property type="match status" value="1"/>
</dbReference>
<dbReference type="GO" id="GO:0008270">
    <property type="term" value="F:zinc ion binding"/>
    <property type="evidence" value="ECO:0007669"/>
    <property type="project" value="InterPro"/>
</dbReference>
<dbReference type="Gene3D" id="3.40.10.10">
    <property type="entry name" value="DNA Methylphosphotriester Repair Domain"/>
    <property type="match status" value="1"/>
</dbReference>
<accession>A0A381PTI7</accession>